<dbReference type="Pfam" id="PF20684">
    <property type="entry name" value="Fung_rhodopsin"/>
    <property type="match status" value="1"/>
</dbReference>
<feature type="transmembrane region" description="Helical" evidence="7">
    <location>
        <begin position="217"/>
        <end position="241"/>
    </location>
</feature>
<protein>
    <recommendedName>
        <fullName evidence="8">Rhodopsin domain-containing protein</fullName>
    </recommendedName>
</protein>
<accession>A0AAD9STT4</accession>
<keyword evidence="10" id="KW-1185">Reference proteome</keyword>
<feature type="region of interest" description="Disordered" evidence="6">
    <location>
        <begin position="92"/>
        <end position="113"/>
    </location>
</feature>
<name>A0AAD9STT4_PHOAM</name>
<keyword evidence="2 7" id="KW-0812">Transmembrane</keyword>
<dbReference type="PANTHER" id="PTHR33048">
    <property type="entry name" value="PTH11-LIKE INTEGRAL MEMBRANE PROTEIN (AFU_ORTHOLOGUE AFUA_5G11245)"/>
    <property type="match status" value="1"/>
</dbReference>
<dbReference type="EMBL" id="JAUJFL010000001">
    <property type="protein sequence ID" value="KAK2615579.1"/>
    <property type="molecule type" value="Genomic_DNA"/>
</dbReference>
<keyword evidence="4 7" id="KW-0472">Membrane</keyword>
<evidence type="ECO:0000256" key="5">
    <source>
        <dbReference type="ARBA" id="ARBA00038359"/>
    </source>
</evidence>
<gene>
    <name evidence="9" type="ORF">N8I77_002325</name>
</gene>
<dbReference type="InterPro" id="IPR049326">
    <property type="entry name" value="Rhodopsin_dom_fungi"/>
</dbReference>
<dbReference type="PANTHER" id="PTHR33048:SF108">
    <property type="entry name" value="INTEGRAL MEMBRANE PROTEIN"/>
    <property type="match status" value="1"/>
</dbReference>
<feature type="transmembrane region" description="Helical" evidence="7">
    <location>
        <begin position="125"/>
        <end position="143"/>
    </location>
</feature>
<evidence type="ECO:0000313" key="9">
    <source>
        <dbReference type="EMBL" id="KAK2615579.1"/>
    </source>
</evidence>
<evidence type="ECO:0000256" key="7">
    <source>
        <dbReference type="SAM" id="Phobius"/>
    </source>
</evidence>
<feature type="transmembrane region" description="Helical" evidence="7">
    <location>
        <begin position="298"/>
        <end position="317"/>
    </location>
</feature>
<evidence type="ECO:0000256" key="6">
    <source>
        <dbReference type="SAM" id="MobiDB-lite"/>
    </source>
</evidence>
<feature type="transmembrane region" description="Helical" evidence="7">
    <location>
        <begin position="262"/>
        <end position="286"/>
    </location>
</feature>
<sequence>MLGRCCGLIPQINRNLIVRKLFLKNTNCPLRRLPWNSTPFQPINSRELSTRKTSAVFLAASWMGYDRNYAARHHSFRPVRVVAAMSMTATLSSQSSEAPTRDSAVKPPPGVTSNFDDPPDAGHNIAFSIAITSTVLILSLFLVRGYVKVFILRQITIEDANGAGYHAWDVTTQQYGVILKWLYITSVLYCPAAYFIKATLLLLTARVFAIYERLAKAIKWFVTALALTYIPIQFIKMFICVPIESFWNHNIQPTRCLSQAKAFIFDLSLAILTDSIILIIPIVLIWHLAMPLTQRLKIAAILGAGGIALGITTYRMYLLSSYLVTDDVTSAFVYLDITVLFIPTNICSISELTIGFICASVPSCNVLLGHIKSAYRQRQVRPSVSVQQERQWQSDKHWWDNWLTTERWTAHHWSKGVRSGK</sequence>
<evidence type="ECO:0000256" key="4">
    <source>
        <dbReference type="ARBA" id="ARBA00023136"/>
    </source>
</evidence>
<comment type="caution">
    <text evidence="9">The sequence shown here is derived from an EMBL/GenBank/DDBJ whole genome shotgun (WGS) entry which is preliminary data.</text>
</comment>
<evidence type="ECO:0000313" key="10">
    <source>
        <dbReference type="Proteomes" id="UP001265746"/>
    </source>
</evidence>
<evidence type="ECO:0000256" key="2">
    <source>
        <dbReference type="ARBA" id="ARBA00022692"/>
    </source>
</evidence>
<feature type="domain" description="Rhodopsin" evidence="8">
    <location>
        <begin position="149"/>
        <end position="368"/>
    </location>
</feature>
<comment type="subcellular location">
    <subcellularLocation>
        <location evidence="1">Membrane</location>
        <topology evidence="1">Multi-pass membrane protein</topology>
    </subcellularLocation>
</comment>
<evidence type="ECO:0000256" key="1">
    <source>
        <dbReference type="ARBA" id="ARBA00004141"/>
    </source>
</evidence>
<dbReference type="Proteomes" id="UP001265746">
    <property type="component" value="Unassembled WGS sequence"/>
</dbReference>
<comment type="similarity">
    <text evidence="5">Belongs to the SAT4 family.</text>
</comment>
<organism evidence="9 10">
    <name type="scientific">Phomopsis amygdali</name>
    <name type="common">Fusicoccum amygdali</name>
    <dbReference type="NCBI Taxonomy" id="1214568"/>
    <lineage>
        <taxon>Eukaryota</taxon>
        <taxon>Fungi</taxon>
        <taxon>Dikarya</taxon>
        <taxon>Ascomycota</taxon>
        <taxon>Pezizomycotina</taxon>
        <taxon>Sordariomycetes</taxon>
        <taxon>Sordariomycetidae</taxon>
        <taxon>Diaporthales</taxon>
        <taxon>Diaporthaceae</taxon>
        <taxon>Diaporthe</taxon>
    </lineage>
</organism>
<keyword evidence="3 7" id="KW-1133">Transmembrane helix</keyword>
<reference evidence="9" key="1">
    <citation type="submission" date="2023-06" db="EMBL/GenBank/DDBJ databases">
        <authorList>
            <person name="Noh H."/>
        </authorList>
    </citation>
    <scope>NUCLEOTIDE SEQUENCE</scope>
    <source>
        <strain evidence="9">DUCC20226</strain>
    </source>
</reference>
<dbReference type="InterPro" id="IPR052337">
    <property type="entry name" value="SAT4-like"/>
</dbReference>
<feature type="transmembrane region" description="Helical" evidence="7">
    <location>
        <begin position="187"/>
        <end position="211"/>
    </location>
</feature>
<evidence type="ECO:0000259" key="8">
    <source>
        <dbReference type="Pfam" id="PF20684"/>
    </source>
</evidence>
<dbReference type="GO" id="GO:0016020">
    <property type="term" value="C:membrane"/>
    <property type="evidence" value="ECO:0007669"/>
    <property type="project" value="UniProtKB-SubCell"/>
</dbReference>
<evidence type="ECO:0000256" key="3">
    <source>
        <dbReference type="ARBA" id="ARBA00022989"/>
    </source>
</evidence>
<proteinExistence type="inferred from homology"/>
<dbReference type="AlphaFoldDB" id="A0AAD9STT4"/>